<evidence type="ECO:0000313" key="3">
    <source>
        <dbReference type="Proteomes" id="UP000635387"/>
    </source>
</evidence>
<reference evidence="3" key="1">
    <citation type="journal article" date="2019" name="Int. J. Syst. Evol. Microbiol.">
        <title>The Global Catalogue of Microorganisms (GCM) 10K type strain sequencing project: providing services to taxonomists for standard genome sequencing and annotation.</title>
        <authorList>
            <consortium name="The Broad Institute Genomics Platform"/>
            <consortium name="The Broad Institute Genome Sequencing Center for Infectious Disease"/>
            <person name="Wu L."/>
            <person name="Ma J."/>
        </authorList>
    </citation>
    <scope>NUCLEOTIDE SEQUENCE [LARGE SCALE GENOMIC DNA]</scope>
    <source>
        <strain evidence="3">CGMCC 4.7683</strain>
    </source>
</reference>
<protein>
    <submittedName>
        <fullName evidence="2">Uncharacterized protein</fullName>
    </submittedName>
</protein>
<proteinExistence type="predicted"/>
<gene>
    <name evidence="2" type="ORF">GCM10017790_84290</name>
</gene>
<dbReference type="Proteomes" id="UP000635387">
    <property type="component" value="Unassembled WGS sequence"/>
</dbReference>
<dbReference type="EMBL" id="BNAY01000019">
    <property type="protein sequence ID" value="GHH38484.1"/>
    <property type="molecule type" value="Genomic_DNA"/>
</dbReference>
<comment type="caution">
    <text evidence="2">The sequence shown here is derived from an EMBL/GenBank/DDBJ whole genome shotgun (WGS) entry which is preliminary data.</text>
</comment>
<accession>A0ABQ3MCH8</accession>
<sequence length="71" mass="7805">MEMFQPVCRITTSACVTQVMHRDPSKAIDSLRSDAINSEQSASPTRAGRASTIPQWSRRHAVRSTCILMAG</sequence>
<feature type="region of interest" description="Disordered" evidence="1">
    <location>
        <begin position="27"/>
        <end position="55"/>
    </location>
</feature>
<evidence type="ECO:0000256" key="1">
    <source>
        <dbReference type="SAM" id="MobiDB-lite"/>
    </source>
</evidence>
<evidence type="ECO:0000313" key="2">
    <source>
        <dbReference type="EMBL" id="GHH38484.1"/>
    </source>
</evidence>
<name>A0ABQ3MCH8_9PSEU</name>
<keyword evidence="3" id="KW-1185">Reference proteome</keyword>
<organism evidence="2 3">
    <name type="scientific">Amycolatopsis oliviviridis</name>
    <dbReference type="NCBI Taxonomy" id="1471590"/>
    <lineage>
        <taxon>Bacteria</taxon>
        <taxon>Bacillati</taxon>
        <taxon>Actinomycetota</taxon>
        <taxon>Actinomycetes</taxon>
        <taxon>Pseudonocardiales</taxon>
        <taxon>Pseudonocardiaceae</taxon>
        <taxon>Amycolatopsis</taxon>
    </lineage>
</organism>
<feature type="compositionally biased region" description="Polar residues" evidence="1">
    <location>
        <begin position="35"/>
        <end position="44"/>
    </location>
</feature>